<sequence length="336" mass="34360">MRQTPFRRRALALASITAAAALTLTACSGGADSSGGDDASGETLKVGISQFAPHPALDAATEGFQEAFEEAGLDVEFELENAQGEQQNAVTIAQNFSTSDLDLVLAVATPSAQAAAQAITDKPVLFTAVTDAVEAELVESNEKPGGNVTGTSDAVPEDALQGQFDLIKELVPDAKKVGIVYASGEVNSEVQVKNATEVADGMGIEIVTQTVTTANDIAQATEALGDVDAIYVPTDNMVVTGVAALVQVAEEKKIPVIAAEAGTVEGGAIATLGIDYKALGKQTGEMAVKILKDGADPAEMPVEFAKTLANTVNPAAAERMGVTLPDSVTEGADVVE</sequence>
<evidence type="ECO:0000313" key="3">
    <source>
        <dbReference type="Proteomes" id="UP000664398"/>
    </source>
</evidence>
<feature type="chain" id="PRO_5038527247" evidence="1">
    <location>
        <begin position="21"/>
        <end position="336"/>
    </location>
</feature>
<dbReference type="PANTHER" id="PTHR35271">
    <property type="entry name" value="ABC TRANSPORTER, SUBSTRATE-BINDING LIPOPROTEIN-RELATED"/>
    <property type="match status" value="1"/>
</dbReference>
<organism evidence="2 3">
    <name type="scientific">Leucobacter ruminantium</name>
    <dbReference type="NCBI Taxonomy" id="1289170"/>
    <lineage>
        <taxon>Bacteria</taxon>
        <taxon>Bacillati</taxon>
        <taxon>Actinomycetota</taxon>
        <taxon>Actinomycetes</taxon>
        <taxon>Micrococcales</taxon>
        <taxon>Microbacteriaceae</taxon>
        <taxon>Leucobacter</taxon>
    </lineage>
</organism>
<keyword evidence="1" id="KW-0732">Signal</keyword>
<dbReference type="PROSITE" id="PS51257">
    <property type="entry name" value="PROKAR_LIPOPROTEIN"/>
    <property type="match status" value="1"/>
</dbReference>
<proteinExistence type="predicted"/>
<dbReference type="Pfam" id="PF04392">
    <property type="entry name" value="ABC_sub_bind"/>
    <property type="match status" value="1"/>
</dbReference>
<feature type="signal peptide" evidence="1">
    <location>
        <begin position="1"/>
        <end position="20"/>
    </location>
</feature>
<keyword evidence="3" id="KW-1185">Reference proteome</keyword>
<dbReference type="SUPFAM" id="SSF53822">
    <property type="entry name" value="Periplasmic binding protein-like I"/>
    <property type="match status" value="1"/>
</dbReference>
<name>A0A939LZK2_9MICO</name>
<dbReference type="RefSeq" id="WP_208046452.1">
    <property type="nucleotide sequence ID" value="NZ_JAGDYL010000021.1"/>
</dbReference>
<reference evidence="2" key="1">
    <citation type="submission" date="2021-03" db="EMBL/GenBank/DDBJ databases">
        <title>Leucobacter chromiisoli sp. nov., isolated from chromium-containing soil of chemical plant.</title>
        <authorList>
            <person name="Xu Z."/>
        </authorList>
    </citation>
    <scope>NUCLEOTIDE SEQUENCE</scope>
    <source>
        <strain evidence="2">A2</strain>
    </source>
</reference>
<evidence type="ECO:0000256" key="1">
    <source>
        <dbReference type="SAM" id="SignalP"/>
    </source>
</evidence>
<dbReference type="InterPro" id="IPR028082">
    <property type="entry name" value="Peripla_BP_I"/>
</dbReference>
<dbReference type="Proteomes" id="UP000664398">
    <property type="component" value="Unassembled WGS sequence"/>
</dbReference>
<dbReference type="PANTHER" id="PTHR35271:SF1">
    <property type="entry name" value="ABC TRANSPORTER, SUBSTRATE-BINDING LIPOPROTEIN"/>
    <property type="match status" value="1"/>
</dbReference>
<dbReference type="EMBL" id="JAGDYL010000021">
    <property type="protein sequence ID" value="MBO1805983.1"/>
    <property type="molecule type" value="Genomic_DNA"/>
</dbReference>
<dbReference type="CDD" id="cd06325">
    <property type="entry name" value="PBP1_ABC_unchar_transporter"/>
    <property type="match status" value="1"/>
</dbReference>
<comment type="caution">
    <text evidence="2">The sequence shown here is derived from an EMBL/GenBank/DDBJ whole genome shotgun (WGS) entry which is preliminary data.</text>
</comment>
<dbReference type="AlphaFoldDB" id="A0A939LZK2"/>
<protein>
    <submittedName>
        <fullName evidence="2">ABC transporter substrate-binding protein</fullName>
    </submittedName>
</protein>
<dbReference type="Gene3D" id="3.40.50.2300">
    <property type="match status" value="2"/>
</dbReference>
<evidence type="ECO:0000313" key="2">
    <source>
        <dbReference type="EMBL" id="MBO1805983.1"/>
    </source>
</evidence>
<dbReference type="InterPro" id="IPR007487">
    <property type="entry name" value="ABC_transpt-TYRBP-like"/>
</dbReference>
<gene>
    <name evidence="2" type="ORF">J4H91_11755</name>
</gene>
<accession>A0A939LZK2</accession>